<keyword evidence="2" id="KW-1185">Reference proteome</keyword>
<evidence type="ECO:0000313" key="2">
    <source>
        <dbReference type="Proteomes" id="UP001195965"/>
    </source>
</evidence>
<evidence type="ECO:0000313" key="1">
    <source>
        <dbReference type="EMBL" id="XRI74586.1"/>
    </source>
</evidence>
<sequence>MSEYTEQDTPFIIRLIDENSWPDYAPDIKRVFNFEISQSSYIYRDEIFDEQEIHQWFLSRLQEKGLLLACVHAHSEKFLGFASYGRFRNFAGSLGTVEHSVYVDSVARRKGVGSFLLNEIISAAQVAGKKSMVGVIDADNLTSLHLHDKAGFIRVGCMKSLGLKWGSYRDAWFVQRMLS</sequence>
<dbReference type="Proteomes" id="UP001195965">
    <property type="component" value="Chromosome"/>
</dbReference>
<accession>A0ACD5HJA3</accession>
<reference evidence="1 2" key="1">
    <citation type="journal article" date="2021" name="ISME J.">
        <title>Genomic evolution of the class Acidithiobacillia: deep-branching Proteobacteria living in extreme acidic conditions.</title>
        <authorList>
            <person name="Moya-Beltran A."/>
            <person name="Beard S."/>
            <person name="Rojas-Villalobos C."/>
            <person name="Issotta F."/>
            <person name="Gallardo Y."/>
            <person name="Ulloa R."/>
            <person name="Giaveno A."/>
            <person name="Degli Esposti M."/>
            <person name="Johnson D.B."/>
            <person name="Quatrini R."/>
        </authorList>
    </citation>
    <scope>NUCLEOTIDE SEQUENCE [LARGE SCALE GENOMIC DNA]</scope>
    <source>
        <strain evidence="1 2">GG1-14</strain>
    </source>
</reference>
<protein>
    <submittedName>
        <fullName evidence="1">N-acetyltransferase family protein</fullName>
    </submittedName>
</protein>
<organism evidence="1 2">
    <name type="scientific">Acidithiobacillus montserratensis</name>
    <dbReference type="NCBI Taxonomy" id="2729135"/>
    <lineage>
        <taxon>Bacteria</taxon>
        <taxon>Pseudomonadati</taxon>
        <taxon>Pseudomonadota</taxon>
        <taxon>Acidithiobacillia</taxon>
        <taxon>Acidithiobacillales</taxon>
        <taxon>Acidithiobacillaceae</taxon>
        <taxon>Acidithiobacillus</taxon>
    </lineage>
</organism>
<proteinExistence type="predicted"/>
<gene>
    <name evidence="1" type="ORF">HHS34_005180</name>
</gene>
<dbReference type="EMBL" id="CP127526">
    <property type="protein sequence ID" value="XRI74586.1"/>
    <property type="molecule type" value="Genomic_DNA"/>
</dbReference>
<name>A0ACD5HJA3_9PROT</name>